<comment type="caution">
    <text evidence="1">The sequence shown here is derived from an EMBL/GenBank/DDBJ whole genome shotgun (WGS) entry which is preliminary data.</text>
</comment>
<reference evidence="1" key="1">
    <citation type="submission" date="2020-10" db="EMBL/GenBank/DDBJ databases">
        <authorList>
            <person name="Gilroy R."/>
        </authorList>
    </citation>
    <scope>NUCLEOTIDE SEQUENCE</scope>
    <source>
        <strain evidence="1">ChiW3-316</strain>
    </source>
</reference>
<proteinExistence type="predicted"/>
<sequence length="112" mass="11858">MTVQGFTDLGSTSADNLLAGEFPRVSKLVTVTGGKYERGTILSKSESNYTICSADPEAVLAETVDASSEEKQAVVYLTGEFNLAALKAGVDVSTLVEALRAKCIFVKSNQAY</sequence>
<organism evidence="1 2">
    <name type="scientific">Candidatus Scatocola faecipullorum</name>
    <dbReference type="NCBI Taxonomy" id="2840917"/>
    <lineage>
        <taxon>Bacteria</taxon>
        <taxon>Pseudomonadati</taxon>
        <taxon>Pseudomonadota</taxon>
        <taxon>Alphaproteobacteria</taxon>
        <taxon>Rhodospirillales</taxon>
        <taxon>Rhodospirillaceae</taxon>
        <taxon>Rhodospirillaceae incertae sedis</taxon>
        <taxon>Candidatus Scatocola</taxon>
    </lineage>
</organism>
<dbReference type="EMBL" id="DVNC01000014">
    <property type="protein sequence ID" value="HIU52725.1"/>
    <property type="molecule type" value="Genomic_DNA"/>
</dbReference>
<protein>
    <submittedName>
        <fullName evidence="1">Head decoration protein</fullName>
    </submittedName>
</protein>
<reference evidence="1" key="2">
    <citation type="journal article" date="2021" name="PeerJ">
        <title>Extensive microbial diversity within the chicken gut microbiome revealed by metagenomics and culture.</title>
        <authorList>
            <person name="Gilroy R."/>
            <person name="Ravi A."/>
            <person name="Getino M."/>
            <person name="Pursley I."/>
            <person name="Horton D.L."/>
            <person name="Alikhan N.F."/>
            <person name="Baker D."/>
            <person name="Gharbi K."/>
            <person name="Hall N."/>
            <person name="Watson M."/>
            <person name="Adriaenssens E.M."/>
            <person name="Foster-Nyarko E."/>
            <person name="Jarju S."/>
            <person name="Secka A."/>
            <person name="Antonio M."/>
            <person name="Oren A."/>
            <person name="Chaudhuri R.R."/>
            <person name="La Ragione R."/>
            <person name="Hildebrand F."/>
            <person name="Pallen M.J."/>
        </authorList>
    </citation>
    <scope>NUCLEOTIDE SEQUENCE</scope>
    <source>
        <strain evidence="1">ChiW3-316</strain>
    </source>
</reference>
<accession>A0A9D1M306</accession>
<evidence type="ECO:0000313" key="2">
    <source>
        <dbReference type="Proteomes" id="UP000824107"/>
    </source>
</evidence>
<dbReference type="Proteomes" id="UP000824107">
    <property type="component" value="Unassembled WGS sequence"/>
</dbReference>
<evidence type="ECO:0000313" key="1">
    <source>
        <dbReference type="EMBL" id="HIU52725.1"/>
    </source>
</evidence>
<name>A0A9D1M306_9PROT</name>
<dbReference type="AlphaFoldDB" id="A0A9D1M306"/>
<gene>
    <name evidence="1" type="ORF">IAD20_01435</name>
</gene>